<gene>
    <name evidence="2" type="ORF">CEXT_472961</name>
</gene>
<proteinExistence type="predicted"/>
<dbReference type="Proteomes" id="UP001054945">
    <property type="component" value="Unassembled WGS sequence"/>
</dbReference>
<protein>
    <submittedName>
        <fullName evidence="2">Uncharacterized protein</fullName>
    </submittedName>
</protein>
<feature type="region of interest" description="Disordered" evidence="1">
    <location>
        <begin position="1"/>
        <end position="21"/>
    </location>
</feature>
<accession>A0AAV4X7U6</accession>
<dbReference type="EMBL" id="BPLR01017389">
    <property type="protein sequence ID" value="GIY91222.1"/>
    <property type="molecule type" value="Genomic_DNA"/>
</dbReference>
<sequence length="111" mass="12098">MISAALSQGGSSPGENVSCAPVKGREEGVDCVLRKSDATVFIKRGIKNLHVLVLRFDTKRAVGLKSGLPVIANYYGVYSIPGLFAYKTWSKEAVFGLLRLDQKKQCFLTCD</sequence>
<organism evidence="2 3">
    <name type="scientific">Caerostris extrusa</name>
    <name type="common">Bark spider</name>
    <name type="synonym">Caerostris bankana</name>
    <dbReference type="NCBI Taxonomy" id="172846"/>
    <lineage>
        <taxon>Eukaryota</taxon>
        <taxon>Metazoa</taxon>
        <taxon>Ecdysozoa</taxon>
        <taxon>Arthropoda</taxon>
        <taxon>Chelicerata</taxon>
        <taxon>Arachnida</taxon>
        <taxon>Araneae</taxon>
        <taxon>Araneomorphae</taxon>
        <taxon>Entelegynae</taxon>
        <taxon>Araneoidea</taxon>
        <taxon>Araneidae</taxon>
        <taxon>Caerostris</taxon>
    </lineage>
</organism>
<evidence type="ECO:0000313" key="2">
    <source>
        <dbReference type="EMBL" id="GIY91222.1"/>
    </source>
</evidence>
<feature type="compositionally biased region" description="Polar residues" evidence="1">
    <location>
        <begin position="1"/>
        <end position="15"/>
    </location>
</feature>
<evidence type="ECO:0000256" key="1">
    <source>
        <dbReference type="SAM" id="MobiDB-lite"/>
    </source>
</evidence>
<keyword evidence="3" id="KW-1185">Reference proteome</keyword>
<evidence type="ECO:0000313" key="3">
    <source>
        <dbReference type="Proteomes" id="UP001054945"/>
    </source>
</evidence>
<dbReference type="AlphaFoldDB" id="A0AAV4X7U6"/>
<comment type="caution">
    <text evidence="2">The sequence shown here is derived from an EMBL/GenBank/DDBJ whole genome shotgun (WGS) entry which is preliminary data.</text>
</comment>
<name>A0AAV4X7U6_CAEEX</name>
<reference evidence="2 3" key="1">
    <citation type="submission" date="2021-06" db="EMBL/GenBank/DDBJ databases">
        <title>Caerostris extrusa draft genome.</title>
        <authorList>
            <person name="Kono N."/>
            <person name="Arakawa K."/>
        </authorList>
    </citation>
    <scope>NUCLEOTIDE SEQUENCE [LARGE SCALE GENOMIC DNA]</scope>
</reference>